<dbReference type="RefSeq" id="WP_379269825.1">
    <property type="nucleotide sequence ID" value="NZ_JBHUGT010000031.1"/>
</dbReference>
<dbReference type="Pfam" id="PF00881">
    <property type="entry name" value="Nitroreductase"/>
    <property type="match status" value="1"/>
</dbReference>
<evidence type="ECO:0000313" key="2">
    <source>
        <dbReference type="EMBL" id="MFD2659086.1"/>
    </source>
</evidence>
<evidence type="ECO:0000313" key="3">
    <source>
        <dbReference type="Proteomes" id="UP001597493"/>
    </source>
</evidence>
<feature type="domain" description="Nitroreductase" evidence="1">
    <location>
        <begin position="427"/>
        <end position="515"/>
    </location>
</feature>
<dbReference type="EMBL" id="JBHUMY010000001">
    <property type="protein sequence ID" value="MFD2659086.1"/>
    <property type="molecule type" value="Genomic_DNA"/>
</dbReference>
<dbReference type="Gene3D" id="3.40.109.10">
    <property type="entry name" value="NADH Oxidase"/>
    <property type="match status" value="2"/>
</dbReference>
<name>A0ABW5QRN9_9BACL</name>
<comment type="caution">
    <text evidence="2">The sequence shown here is derived from an EMBL/GenBank/DDBJ whole genome shotgun (WGS) entry which is preliminary data.</text>
</comment>
<dbReference type="SUPFAM" id="SSF55469">
    <property type="entry name" value="FMN-dependent nitroreductase-like"/>
    <property type="match status" value="2"/>
</dbReference>
<reference evidence="3" key="1">
    <citation type="journal article" date="2019" name="Int. J. Syst. Evol. Microbiol.">
        <title>The Global Catalogue of Microorganisms (GCM) 10K type strain sequencing project: providing services to taxonomists for standard genome sequencing and annotation.</title>
        <authorList>
            <consortium name="The Broad Institute Genomics Platform"/>
            <consortium name="The Broad Institute Genome Sequencing Center for Infectious Disease"/>
            <person name="Wu L."/>
            <person name="Ma J."/>
        </authorList>
    </citation>
    <scope>NUCLEOTIDE SEQUENCE [LARGE SCALE GENOMIC DNA]</scope>
    <source>
        <strain evidence="3">TISTR 1827</strain>
    </source>
</reference>
<organism evidence="2 3">
    <name type="scientific">Paenibacillus thailandensis</name>
    <dbReference type="NCBI Taxonomy" id="393250"/>
    <lineage>
        <taxon>Bacteria</taxon>
        <taxon>Bacillati</taxon>
        <taxon>Bacillota</taxon>
        <taxon>Bacilli</taxon>
        <taxon>Bacillales</taxon>
        <taxon>Paenibacillaceae</taxon>
        <taxon>Paenibacillus</taxon>
    </lineage>
</organism>
<keyword evidence="3" id="KW-1185">Reference proteome</keyword>
<dbReference type="InterPro" id="IPR020051">
    <property type="entry name" value="SagB-type_dehydrogenase"/>
</dbReference>
<accession>A0ABW5QRN9</accession>
<dbReference type="PANTHER" id="PTHR43745:SF2">
    <property type="entry name" value="NITROREDUCTASE MJ1384-RELATED"/>
    <property type="match status" value="1"/>
</dbReference>
<evidence type="ECO:0000259" key="1">
    <source>
        <dbReference type="Pfam" id="PF00881"/>
    </source>
</evidence>
<protein>
    <submittedName>
        <fullName evidence="2">SagB family peptide dehydrogenase</fullName>
    </submittedName>
</protein>
<dbReference type="InterPro" id="IPR029479">
    <property type="entry name" value="Nitroreductase"/>
</dbReference>
<dbReference type="InterPro" id="IPR000415">
    <property type="entry name" value="Nitroreductase-like"/>
</dbReference>
<dbReference type="InterPro" id="IPR052544">
    <property type="entry name" value="Bacteriocin_Proc_Enz"/>
</dbReference>
<proteinExistence type="predicted"/>
<dbReference type="CDD" id="cd02142">
    <property type="entry name" value="McbC_SagB-like_oxidoreductase"/>
    <property type="match status" value="1"/>
</dbReference>
<dbReference type="PANTHER" id="PTHR43745">
    <property type="entry name" value="NITROREDUCTASE MJ1384-RELATED"/>
    <property type="match status" value="1"/>
</dbReference>
<dbReference type="NCBIfam" id="TIGR03605">
    <property type="entry name" value="antibiot_sagB"/>
    <property type="match status" value="1"/>
</dbReference>
<sequence length="529" mass="59326">MNLKSFLHDLQFDPDKVKPPDWETNWDDAPLPYKLYRRLPGMPLPADVPLTLAGKETPGKPNVRNVGHFLWYVYGLAQVSQSVFVPDRMEEPAGPVHLYRRFAPSGGGLYPNEMYIYLKLEDLPAGVYHYDAAHHRLVLLREGHFDSYLGKALGNRCDLADCFGVVLVTSMFWKNFFKYNNFSYRLQGLDAGVLLGQLLEVSKRFGFEPCVYFQFVDRAVNHLLGLSEQEESVYAVIPLSAEPKTNWFANLDESESGGKLSAPELCKELEAVRHDHYVRSMNVVDYPMLIKLNEASMQNSAGMFRPLEREEGGGTRKRDAVKLPAADRLSYDLAAVSRMRFSPETNFVLRQVSLLDLAALLQETTASFSYRNDLDGTERNAAARVSLYGCFYGVEGIDDGAYRYDAAAHALEPVRPGDCRSWLQYGMSLHNLNLFQIPLCFHVAADRNHLGPQLGYRGYRIQQMEAGMLVQRLLLAAFALGMGGHPLLGYDAKSADELYGLASDGKTALIQIPVGPYRARSRLEGGLSQ</sequence>
<gene>
    <name evidence="2" type="ORF">ACFSW5_02275</name>
</gene>
<dbReference type="Proteomes" id="UP001597493">
    <property type="component" value="Unassembled WGS sequence"/>
</dbReference>